<comment type="caution">
    <text evidence="3">The sequence shown here is derived from an EMBL/GenBank/DDBJ whole genome shotgun (WGS) entry which is preliminary data.</text>
</comment>
<evidence type="ECO:0000313" key="3">
    <source>
        <dbReference type="EMBL" id="HET46546.1"/>
    </source>
</evidence>
<name>A0A7C2NA23_9BACT</name>
<keyword evidence="1" id="KW-0472">Membrane</keyword>
<feature type="transmembrane region" description="Helical" evidence="1">
    <location>
        <begin position="7"/>
        <end position="28"/>
    </location>
</feature>
<organism evidence="3">
    <name type="scientific">Thermoanaerobaculum aquaticum</name>
    <dbReference type="NCBI Taxonomy" id="1312852"/>
    <lineage>
        <taxon>Bacteria</taxon>
        <taxon>Pseudomonadati</taxon>
        <taxon>Acidobacteriota</taxon>
        <taxon>Thermoanaerobaculia</taxon>
        <taxon>Thermoanaerobaculales</taxon>
        <taxon>Thermoanaerobaculaceae</taxon>
        <taxon>Thermoanaerobaculum</taxon>
    </lineage>
</organism>
<gene>
    <name evidence="2" type="ORF">ENP06_03675</name>
    <name evidence="3" type="ORF">ENQ31_00035</name>
</gene>
<evidence type="ECO:0000313" key="2">
    <source>
        <dbReference type="EMBL" id="HEQ88494.1"/>
    </source>
</evidence>
<protein>
    <recommendedName>
        <fullName evidence="4">DUF4405 domain-containing protein</fullName>
    </recommendedName>
</protein>
<dbReference type="AlphaFoldDB" id="A0A7C2NA23"/>
<sequence length="76" mass="8531">MREGVRFWLEVVYLALAGWVCVLVPWSRGWLAWTWSLPPAWAQLLSHPALRGAISGFGVLHLLVALGFATKKERTS</sequence>
<dbReference type="EMBL" id="DSMR01000001">
    <property type="protein sequence ID" value="HET46546.1"/>
    <property type="molecule type" value="Genomic_DNA"/>
</dbReference>
<feature type="transmembrane region" description="Helical" evidence="1">
    <location>
        <begin position="48"/>
        <end position="69"/>
    </location>
</feature>
<proteinExistence type="predicted"/>
<accession>A0A7C2NA23</accession>
<reference evidence="3" key="1">
    <citation type="journal article" date="2020" name="mSystems">
        <title>Genome- and Community-Level Interaction Insights into Carbon Utilization and Element Cycling Functions of Hydrothermarchaeota in Hydrothermal Sediment.</title>
        <authorList>
            <person name="Zhou Z."/>
            <person name="Liu Y."/>
            <person name="Xu W."/>
            <person name="Pan J."/>
            <person name="Luo Z.H."/>
            <person name="Li M."/>
        </authorList>
    </citation>
    <scope>NUCLEOTIDE SEQUENCE [LARGE SCALE GENOMIC DNA]</scope>
    <source>
        <strain evidence="2">SpSt-186</strain>
        <strain evidence="3">SpSt-299</strain>
    </source>
</reference>
<dbReference type="EMBL" id="DSHW01000276">
    <property type="protein sequence ID" value="HEQ88494.1"/>
    <property type="molecule type" value="Genomic_DNA"/>
</dbReference>
<keyword evidence="1" id="KW-1133">Transmembrane helix</keyword>
<evidence type="ECO:0000256" key="1">
    <source>
        <dbReference type="SAM" id="Phobius"/>
    </source>
</evidence>
<keyword evidence="1" id="KW-0812">Transmembrane</keyword>
<evidence type="ECO:0008006" key="4">
    <source>
        <dbReference type="Google" id="ProtNLM"/>
    </source>
</evidence>